<dbReference type="Gene3D" id="1.10.357.10">
    <property type="entry name" value="Tetracycline Repressor, domain 2"/>
    <property type="match status" value="1"/>
</dbReference>
<dbReference type="InterPro" id="IPR001647">
    <property type="entry name" value="HTH_TetR"/>
</dbReference>
<dbReference type="GO" id="GO:0003677">
    <property type="term" value="F:DNA binding"/>
    <property type="evidence" value="ECO:0007669"/>
    <property type="project" value="UniProtKB-UniRule"/>
</dbReference>
<evidence type="ECO:0000256" key="1">
    <source>
        <dbReference type="ARBA" id="ARBA00023015"/>
    </source>
</evidence>
<dbReference type="GeneID" id="92798337"/>
<dbReference type="PANTHER" id="PTHR47506:SF3">
    <property type="entry name" value="HTH-TYPE TRANSCRIPTIONAL REGULATOR LMRA"/>
    <property type="match status" value="1"/>
</dbReference>
<organism evidence="4 5">
    <name type="scientific">Acinetobacter bereziniae</name>
    <name type="common">Acinetobacter genomosp. 10</name>
    <dbReference type="NCBI Taxonomy" id="106648"/>
    <lineage>
        <taxon>Bacteria</taxon>
        <taxon>Pseudomonadati</taxon>
        <taxon>Pseudomonadota</taxon>
        <taxon>Gammaproteobacteria</taxon>
        <taxon>Moraxellales</taxon>
        <taxon>Moraxellaceae</taxon>
        <taxon>Acinetobacter</taxon>
    </lineage>
</organism>
<evidence type="ECO:0000256" key="3">
    <source>
        <dbReference type="ARBA" id="ARBA00023163"/>
    </source>
</evidence>
<dbReference type="PANTHER" id="PTHR47506">
    <property type="entry name" value="TRANSCRIPTIONAL REGULATORY PROTEIN"/>
    <property type="match status" value="1"/>
</dbReference>
<dbReference type="Pfam" id="PF00440">
    <property type="entry name" value="TetR_N"/>
    <property type="match status" value="1"/>
</dbReference>
<reference evidence="4" key="1">
    <citation type="submission" date="2022-02" db="EMBL/GenBank/DDBJ databases">
        <title>Characterization of Tn125 harboring carbapenem-resistant Acinetobacter bereziniae clinical isolates.</title>
        <authorList>
            <person name="Wong N.-K."/>
            <person name="Pan Q."/>
        </authorList>
    </citation>
    <scope>NUCLEOTIDE SEQUENCE</scope>
    <source>
        <strain evidence="4">GD03393</strain>
        <plasmid evidence="4">unnamed</plasmid>
    </source>
</reference>
<dbReference type="AlphaFoldDB" id="A0A7T4PB53"/>
<dbReference type="InterPro" id="IPR036271">
    <property type="entry name" value="Tet_transcr_reg_TetR-rel_C_sf"/>
</dbReference>
<dbReference type="EMBL" id="CP092086">
    <property type="protein sequence ID" value="UUO00231.1"/>
    <property type="molecule type" value="Genomic_DNA"/>
</dbReference>
<geneLocation type="plasmid" evidence="4 5">
    <name>unnamed</name>
</geneLocation>
<keyword evidence="2" id="KW-0238">DNA-binding</keyword>
<dbReference type="Pfam" id="PF21993">
    <property type="entry name" value="TetR_C_13_2"/>
    <property type="match status" value="1"/>
</dbReference>
<accession>A0A7T4PB53</accession>
<keyword evidence="3" id="KW-0804">Transcription</keyword>
<evidence type="ECO:0000256" key="2">
    <source>
        <dbReference type="ARBA" id="ARBA00023125"/>
    </source>
</evidence>
<protein>
    <submittedName>
        <fullName evidence="4">TetR/AcrR family transcriptional regulator</fullName>
    </submittedName>
</protein>
<dbReference type="RefSeq" id="WP_000058345.1">
    <property type="nucleotide sequence ID" value="NZ_CP066122.1"/>
</dbReference>
<sequence length="196" mass="21764">MSLQVNKKLDPRQRLILSALDLLRTQGLAATSVREVAKHAQAPLGSTYHYFPDGKSQIVKEALIFSGNTALEQLDKALNQHGVRKGITVFITWWADMVQADNFEAGCPLMSVLMETGSDPEKLQYVEIVKQILDVWKLRLIQAFEQESICLEQSNQISMSIIASLEGAILLCRAWGSVTPLKAIAEQLDLTIKSLV</sequence>
<gene>
    <name evidence="4" type="ORF">I9054_022270</name>
</gene>
<dbReference type="SUPFAM" id="SSF46689">
    <property type="entry name" value="Homeodomain-like"/>
    <property type="match status" value="1"/>
</dbReference>
<dbReference type="Proteomes" id="UP000644140">
    <property type="component" value="Plasmid unnamed"/>
</dbReference>
<dbReference type="InterPro" id="IPR009057">
    <property type="entry name" value="Homeodomain-like_sf"/>
</dbReference>
<proteinExistence type="predicted"/>
<dbReference type="InterPro" id="IPR054156">
    <property type="entry name" value="YxaF_TetR_C"/>
</dbReference>
<keyword evidence="4" id="KW-0614">Plasmid</keyword>
<dbReference type="PROSITE" id="PS50977">
    <property type="entry name" value="HTH_TETR_2"/>
    <property type="match status" value="1"/>
</dbReference>
<keyword evidence="1" id="KW-0805">Transcription regulation</keyword>
<name>A0A7T4PB53_ACIBZ</name>
<evidence type="ECO:0000313" key="5">
    <source>
        <dbReference type="Proteomes" id="UP000644140"/>
    </source>
</evidence>
<dbReference type="SUPFAM" id="SSF48498">
    <property type="entry name" value="Tetracyclin repressor-like, C-terminal domain"/>
    <property type="match status" value="1"/>
</dbReference>
<evidence type="ECO:0000313" key="4">
    <source>
        <dbReference type="EMBL" id="UUO00231.1"/>
    </source>
</evidence>